<dbReference type="InterPro" id="IPR031357">
    <property type="entry name" value="Stealth_CR3"/>
</dbReference>
<dbReference type="Pfam" id="PF17103">
    <property type="entry name" value="Stealth_CR4"/>
    <property type="match status" value="1"/>
</dbReference>
<feature type="domain" description="Stealth protein CR2 conserved region 2" evidence="5">
    <location>
        <begin position="276"/>
        <end position="382"/>
    </location>
</feature>
<dbReference type="GO" id="GO:0000271">
    <property type="term" value="P:polysaccharide biosynthetic process"/>
    <property type="evidence" value="ECO:0007669"/>
    <property type="project" value="UniProtKB-KW"/>
</dbReference>
<evidence type="ECO:0000259" key="5">
    <source>
        <dbReference type="Pfam" id="PF11380"/>
    </source>
</evidence>
<evidence type="ECO:0000259" key="6">
    <source>
        <dbReference type="Pfam" id="PF17101"/>
    </source>
</evidence>
<keyword evidence="2" id="KW-0808">Transferase</keyword>
<dbReference type="Pfam" id="PF17102">
    <property type="entry name" value="Stealth_CR3"/>
    <property type="match status" value="1"/>
</dbReference>
<organism evidence="9 10">
    <name type="scientific">Micromonospora avicenniae</name>
    <dbReference type="NCBI Taxonomy" id="1198245"/>
    <lineage>
        <taxon>Bacteria</taxon>
        <taxon>Bacillati</taxon>
        <taxon>Actinomycetota</taxon>
        <taxon>Actinomycetes</taxon>
        <taxon>Micromonosporales</taxon>
        <taxon>Micromonosporaceae</taxon>
        <taxon>Micromonospora</taxon>
    </lineage>
</organism>
<feature type="compositionally biased region" description="Low complexity" evidence="4">
    <location>
        <begin position="568"/>
        <end position="577"/>
    </location>
</feature>
<dbReference type="EMBL" id="FTNF01000017">
    <property type="protein sequence ID" value="SIR75949.1"/>
    <property type="molecule type" value="Genomic_DNA"/>
</dbReference>
<reference evidence="9 10" key="1">
    <citation type="submission" date="2017-01" db="EMBL/GenBank/DDBJ databases">
        <authorList>
            <person name="Mah S.A."/>
            <person name="Swanson W.J."/>
            <person name="Moy G.W."/>
            <person name="Vacquier V.D."/>
        </authorList>
    </citation>
    <scope>NUCLEOTIDE SEQUENCE [LARGE SCALE GENOMIC DNA]</scope>
    <source>
        <strain evidence="9 10">DSM 45758</strain>
    </source>
</reference>
<dbReference type="AlphaFoldDB" id="A0A1N7DJA7"/>
<dbReference type="GO" id="GO:0016772">
    <property type="term" value="F:transferase activity, transferring phosphorus-containing groups"/>
    <property type="evidence" value="ECO:0007669"/>
    <property type="project" value="InterPro"/>
</dbReference>
<evidence type="ECO:0000256" key="3">
    <source>
        <dbReference type="ARBA" id="ARBA00023169"/>
    </source>
</evidence>
<feature type="domain" description="Stealth protein CR3 conserved region 3" evidence="7">
    <location>
        <begin position="427"/>
        <end position="472"/>
    </location>
</feature>
<sequence length="596" mass="66432">MIALRVYRMLPKEHRLRMLQVLPPQRQLWLVRRLTRISSRGTRTPLGKLRTVRDGAGQVQARVVAAATPAERWLHNLDLVTAAFDEAGVSYFAVPTLNERRSAVAVREQDRDAALRALATVSAKDGVTVRLPDRARPGRQGGVAQVFAAVTDPFGRTVLGRAFACDVEFWPDAPAEEYPIPHIVAPRPNRIAAALPTAGATVAVPTRRLSRFAGDDTTCRSRAEFAGLSYDEVTFPIDVVYTWVDGDDSDWRERKNRALREHGAAEMNEVAANDARYVSRDELRYSMRSLVAYAPWVRQVYLVTDDQVPPWLDVTHPMVRVVRHREIFADTGRLPTFNSHAIESRLHRIPGLSEHFIYVNDDMFFGRPLVPTAFFHANGIAKFFPSPAQLDVGPATVHDAPVTAAGKNNRRHIEERFGRTISQKMRHVPYPLRRSVLEDIERQLPDEVLATAEHQFRHPKDLSIPSSLQHYWSYLSGTSVPGSIRYTYADLAHPSTPVKLAALLSRRHCDVFCLNDTDSSEVLHSEQQAMLADFLSAYLPFRAPFEVSPEVEAQRRGRTASALAAELLTAPPAGAAPRQGVGRAPLGPAGQPEPVH</sequence>
<dbReference type="InterPro" id="IPR047141">
    <property type="entry name" value="Stealth"/>
</dbReference>
<feature type="domain" description="Stealth protein CR4 conserved region 4" evidence="8">
    <location>
        <begin position="502"/>
        <end position="552"/>
    </location>
</feature>
<evidence type="ECO:0000313" key="10">
    <source>
        <dbReference type="Proteomes" id="UP000186004"/>
    </source>
</evidence>
<keyword evidence="3" id="KW-0270">Exopolysaccharide synthesis</keyword>
<dbReference type="PANTHER" id="PTHR24045">
    <property type="match status" value="1"/>
</dbReference>
<dbReference type="RefSeq" id="WP_245828378.1">
    <property type="nucleotide sequence ID" value="NZ_FTNF01000017.1"/>
</dbReference>
<dbReference type="STRING" id="1198245.SAMN05444858_11711"/>
<dbReference type="Proteomes" id="UP000186004">
    <property type="component" value="Unassembled WGS sequence"/>
</dbReference>
<evidence type="ECO:0000259" key="8">
    <source>
        <dbReference type="Pfam" id="PF17103"/>
    </source>
</evidence>
<accession>A0A1N7DJA7</accession>
<gene>
    <name evidence="9" type="ORF">SAMN05444858_11711</name>
</gene>
<dbReference type="InterPro" id="IPR031358">
    <property type="entry name" value="Stealth_CR1"/>
</dbReference>
<proteinExistence type="inferred from homology"/>
<dbReference type="PANTHER" id="PTHR24045:SF0">
    <property type="entry name" value="N-ACETYLGLUCOSAMINE-1-PHOSPHOTRANSFERASE SUBUNITS ALPHA_BETA"/>
    <property type="match status" value="1"/>
</dbReference>
<feature type="region of interest" description="Disordered" evidence="4">
    <location>
        <begin position="568"/>
        <end position="596"/>
    </location>
</feature>
<keyword evidence="10" id="KW-1185">Reference proteome</keyword>
<evidence type="ECO:0000256" key="1">
    <source>
        <dbReference type="ARBA" id="ARBA00007583"/>
    </source>
</evidence>
<dbReference type="InterPro" id="IPR031356">
    <property type="entry name" value="Stealth_CR4"/>
</dbReference>
<evidence type="ECO:0000256" key="2">
    <source>
        <dbReference type="ARBA" id="ARBA00022679"/>
    </source>
</evidence>
<dbReference type="Pfam" id="PF11380">
    <property type="entry name" value="Stealth_CR2"/>
    <property type="match status" value="1"/>
</dbReference>
<dbReference type="InterPro" id="IPR021520">
    <property type="entry name" value="Stealth_CR2"/>
</dbReference>
<dbReference type="Pfam" id="PF17101">
    <property type="entry name" value="Stealth_CR1"/>
    <property type="match status" value="1"/>
</dbReference>
<feature type="domain" description="Stealth protein CR1 conserved region 1" evidence="6">
    <location>
        <begin position="235"/>
        <end position="262"/>
    </location>
</feature>
<evidence type="ECO:0000259" key="7">
    <source>
        <dbReference type="Pfam" id="PF17102"/>
    </source>
</evidence>
<protein>
    <submittedName>
        <fullName evidence="9">Stealth protein CR1, conserved region 1</fullName>
    </submittedName>
</protein>
<evidence type="ECO:0000256" key="4">
    <source>
        <dbReference type="SAM" id="MobiDB-lite"/>
    </source>
</evidence>
<evidence type="ECO:0000313" key="9">
    <source>
        <dbReference type="EMBL" id="SIR75949.1"/>
    </source>
</evidence>
<comment type="similarity">
    <text evidence="1">Belongs to the stealth family.</text>
</comment>
<name>A0A1N7DJA7_9ACTN</name>